<dbReference type="EMBL" id="JAPEVA010000137">
    <property type="protein sequence ID" value="KAJ4398166.1"/>
    <property type="molecule type" value="Genomic_DNA"/>
</dbReference>
<keyword evidence="2" id="KW-1185">Reference proteome</keyword>
<sequence length="437" mass="50167">MAHQAHSIPWQTLADNLKFMHCNPSYYGITNLYARKKPNQDKELQYFANGFARALTNYSAIERKKYTSSFAPPDPNERVIYKAAVTRMSATVLRYKEGDIDQPDSSAPSSEALSEYECTARRFIFDTYPCEGDMNHSLSECCEQTKALILYGELDALFQLAAHPDIHFHRLWDEDIYANSAGFGLRKLMDAMLQAYLCLNVLAVKPELWDAESRSAYLKAEKSAHRTTWECSLYDYRLTAAYQRMVVCCTGIPYGAYYHEAHTYPHREFLGVPRGMFRSNDPYQGQKTGKPGTGRVLDLAEGAFRNVHLASKEDVEAVIAVLKRKGLPTELALQVLECAEYKSAGRLRRRDDPLHAENAEELKKYLRFCWKVLVRIDMLVRECGKTLDWGSEVSDAMCFLFELGKNGRRRGGYQQRKMCDWTEFGRRSETIEFVSQR</sequence>
<protein>
    <submittedName>
        <fullName evidence="1">Uncharacterized protein</fullName>
    </submittedName>
</protein>
<dbReference type="Proteomes" id="UP001140510">
    <property type="component" value="Unassembled WGS sequence"/>
</dbReference>
<evidence type="ECO:0000313" key="1">
    <source>
        <dbReference type="EMBL" id="KAJ4398166.1"/>
    </source>
</evidence>
<dbReference type="AlphaFoldDB" id="A0A9W9D2J3"/>
<comment type="caution">
    <text evidence="1">The sequence shown here is derived from an EMBL/GenBank/DDBJ whole genome shotgun (WGS) entry which is preliminary data.</text>
</comment>
<evidence type="ECO:0000313" key="2">
    <source>
        <dbReference type="Proteomes" id="UP001140510"/>
    </source>
</evidence>
<reference evidence="1" key="1">
    <citation type="submission" date="2022-10" db="EMBL/GenBank/DDBJ databases">
        <title>Tapping the CABI collections for fungal endophytes: first genome assemblies for Collariella, Neodidymelliopsis, Ascochyta clinopodiicola, Didymella pomorum, Didymosphaeria variabile, Neocosmospora piperis and Neocucurbitaria cava.</title>
        <authorList>
            <person name="Hill R."/>
        </authorList>
    </citation>
    <scope>NUCLEOTIDE SEQUENCE</scope>
    <source>
        <strain evidence="1">IMI 355091</strain>
    </source>
</reference>
<accession>A0A9W9D2J3</accession>
<gene>
    <name evidence="1" type="ORF">N0V91_010393</name>
</gene>
<organism evidence="1 2">
    <name type="scientific">Didymella pomorum</name>
    <dbReference type="NCBI Taxonomy" id="749634"/>
    <lineage>
        <taxon>Eukaryota</taxon>
        <taxon>Fungi</taxon>
        <taxon>Dikarya</taxon>
        <taxon>Ascomycota</taxon>
        <taxon>Pezizomycotina</taxon>
        <taxon>Dothideomycetes</taxon>
        <taxon>Pleosporomycetidae</taxon>
        <taxon>Pleosporales</taxon>
        <taxon>Pleosporineae</taxon>
        <taxon>Didymellaceae</taxon>
        <taxon>Didymella</taxon>
    </lineage>
</organism>
<dbReference type="OrthoDB" id="3204049at2759"/>
<name>A0A9W9D2J3_9PLEO</name>
<proteinExistence type="predicted"/>